<evidence type="ECO:0000313" key="7">
    <source>
        <dbReference type="EMBL" id="NFV78687.1"/>
    </source>
</evidence>
<keyword evidence="1 3" id="KW-0807">Transducer</keyword>
<dbReference type="InterPro" id="IPR003660">
    <property type="entry name" value="HAMP_dom"/>
</dbReference>
<dbReference type="SMART" id="SM00304">
    <property type="entry name" value="HAMP"/>
    <property type="match status" value="1"/>
</dbReference>
<dbReference type="GO" id="GO:0016020">
    <property type="term" value="C:membrane"/>
    <property type="evidence" value="ECO:0007669"/>
    <property type="project" value="InterPro"/>
</dbReference>
<dbReference type="Gene3D" id="6.10.340.10">
    <property type="match status" value="1"/>
</dbReference>
<accession>A0A7C9URM2</accession>
<evidence type="ECO:0000259" key="5">
    <source>
        <dbReference type="PROSITE" id="PS50111"/>
    </source>
</evidence>
<dbReference type="RefSeq" id="WP_163673846.1">
    <property type="nucleotide sequence ID" value="NZ_JAAIYP010000004.1"/>
</dbReference>
<keyword evidence="8" id="KW-1185">Reference proteome</keyword>
<keyword evidence="4" id="KW-0175">Coiled coil</keyword>
<dbReference type="SMART" id="SM01358">
    <property type="entry name" value="HBM"/>
    <property type="match status" value="1"/>
</dbReference>
<evidence type="ECO:0000256" key="1">
    <source>
        <dbReference type="ARBA" id="ARBA00023224"/>
    </source>
</evidence>
<dbReference type="InterPro" id="IPR004089">
    <property type="entry name" value="MCPsignal_dom"/>
</dbReference>
<dbReference type="InterPro" id="IPR032255">
    <property type="entry name" value="HBM"/>
</dbReference>
<evidence type="ECO:0000259" key="6">
    <source>
        <dbReference type="PROSITE" id="PS50885"/>
    </source>
</evidence>
<dbReference type="Pfam" id="PF00672">
    <property type="entry name" value="HAMP"/>
    <property type="match status" value="1"/>
</dbReference>
<dbReference type="PANTHER" id="PTHR32089:SF112">
    <property type="entry name" value="LYSOZYME-LIKE PROTEIN-RELATED"/>
    <property type="match status" value="1"/>
</dbReference>
<evidence type="ECO:0000256" key="4">
    <source>
        <dbReference type="SAM" id="Coils"/>
    </source>
</evidence>
<dbReference type="SUPFAM" id="SSF58104">
    <property type="entry name" value="Methyl-accepting chemotaxis protein (MCP) signaling domain"/>
    <property type="match status" value="1"/>
</dbReference>
<dbReference type="Gene3D" id="1.10.287.950">
    <property type="entry name" value="Methyl-accepting chemotaxis protein"/>
    <property type="match status" value="1"/>
</dbReference>
<comment type="similarity">
    <text evidence="2">Belongs to the methyl-accepting chemotaxis (MCP) protein family.</text>
</comment>
<evidence type="ECO:0000256" key="2">
    <source>
        <dbReference type="ARBA" id="ARBA00029447"/>
    </source>
</evidence>
<dbReference type="Pfam" id="PF00015">
    <property type="entry name" value="MCPsignal"/>
    <property type="match status" value="1"/>
</dbReference>
<dbReference type="SMART" id="SM00283">
    <property type="entry name" value="MA"/>
    <property type="match status" value="1"/>
</dbReference>
<comment type="caution">
    <text evidence="7">The sequence shown here is derived from an EMBL/GenBank/DDBJ whole genome shotgun (WGS) entry which is preliminary data.</text>
</comment>
<dbReference type="GO" id="GO:0007165">
    <property type="term" value="P:signal transduction"/>
    <property type="evidence" value="ECO:0007669"/>
    <property type="project" value="UniProtKB-KW"/>
</dbReference>
<dbReference type="Proteomes" id="UP000480684">
    <property type="component" value="Unassembled WGS sequence"/>
</dbReference>
<proteinExistence type="inferred from homology"/>
<evidence type="ECO:0000313" key="8">
    <source>
        <dbReference type="Proteomes" id="UP000480684"/>
    </source>
</evidence>
<feature type="domain" description="Methyl-accepting transducer" evidence="5">
    <location>
        <begin position="376"/>
        <end position="626"/>
    </location>
</feature>
<feature type="domain" description="HAMP" evidence="6">
    <location>
        <begin position="296"/>
        <end position="349"/>
    </location>
</feature>
<dbReference type="PROSITE" id="PS50111">
    <property type="entry name" value="CHEMOTAXIS_TRANSDUC_2"/>
    <property type="match status" value="1"/>
</dbReference>
<dbReference type="CDD" id="cd06225">
    <property type="entry name" value="HAMP"/>
    <property type="match status" value="1"/>
</dbReference>
<sequence length="645" mass="67271">MRNWTIARRLAAAFAVMIVVMGVLAALAMRTFQVLADGTVALTAEIEVMSAAQSADYDTLATRQVVRDVMASYTDKNVAAMQAALAAMGRRLTSLPSSSEEQAAIVASLRDEFAKYQDEVKVVTDILDRRKAAHLDIRRYGDIAAPAIEREADQTGNGQLIKAHAAMLEARLYVRRTLEASSGAEVERARMLIARASTLTKAAGLNELAEAVADYGRSYEALVQRNVELDEQGGLLKGFGERMSALASDLKAKAEARQQETRNRVEAAEHSARTQVLILSLLAVAVGCVLAWLSARAISRPIRELTATMGQLAAGRLEVTVTGDDRGDEVGAMARALSVFKDNAQAVERLRQQQEEAEQKSAAERRAAMVRMADAFQASVAAVVGEVSQAAANMHDAASEMRVLADSAAGAGEAVAGSSAEASGNVATVAAAAEELAASIAEIGREASQANTISADAVGESEAASRMIGGLAQAVARIGEVVTMITDIASQTNLLALNATIEAARAGEAGKGFAVVANEVKALATQTARATEEIAGQIDQIQGATDQAVGAISGISGTITRVNEIAATIAAAVEQQRAATAEIARNVDRAAATTGEVTAAIGDLRDGVRQTGNHADGVLAAAGRLKQQAANLEGEVVRFVAEVRG</sequence>
<dbReference type="EMBL" id="JAAIYP010000004">
    <property type="protein sequence ID" value="NFV78687.1"/>
    <property type="molecule type" value="Genomic_DNA"/>
</dbReference>
<evidence type="ECO:0000256" key="3">
    <source>
        <dbReference type="PROSITE-ProRule" id="PRU00284"/>
    </source>
</evidence>
<protein>
    <submittedName>
        <fullName evidence="7">HAMP domain-containing protein</fullName>
    </submittedName>
</protein>
<gene>
    <name evidence="7" type="ORF">G4223_00970</name>
</gene>
<dbReference type="AlphaFoldDB" id="A0A7C9URM2"/>
<dbReference type="PANTHER" id="PTHR32089">
    <property type="entry name" value="METHYL-ACCEPTING CHEMOTAXIS PROTEIN MCPB"/>
    <property type="match status" value="1"/>
</dbReference>
<name>A0A7C9URM2_9PROT</name>
<feature type="coiled-coil region" evidence="4">
    <location>
        <begin position="337"/>
        <end position="367"/>
    </location>
</feature>
<dbReference type="PROSITE" id="PS50885">
    <property type="entry name" value="HAMP"/>
    <property type="match status" value="1"/>
</dbReference>
<organism evidence="7 8">
    <name type="scientific">Magnetospirillum aberrantis SpK</name>
    <dbReference type="NCBI Taxonomy" id="908842"/>
    <lineage>
        <taxon>Bacteria</taxon>
        <taxon>Pseudomonadati</taxon>
        <taxon>Pseudomonadota</taxon>
        <taxon>Alphaproteobacteria</taxon>
        <taxon>Rhodospirillales</taxon>
        <taxon>Rhodospirillaceae</taxon>
        <taxon>Magnetospirillum</taxon>
    </lineage>
</organism>
<reference evidence="7 8" key="1">
    <citation type="submission" date="2020-02" db="EMBL/GenBank/DDBJ databases">
        <authorList>
            <person name="Dziuba M."/>
            <person name="Kuznetsov B."/>
            <person name="Mardanov A."/>
            <person name="Ravin N."/>
            <person name="Grouzdev D."/>
        </authorList>
    </citation>
    <scope>NUCLEOTIDE SEQUENCE [LARGE SCALE GENOMIC DNA]</scope>
    <source>
        <strain evidence="7 8">SpK</strain>
    </source>
</reference>